<dbReference type="CDD" id="cd06259">
    <property type="entry name" value="YdcF-like"/>
    <property type="match status" value="1"/>
</dbReference>
<dbReference type="Pfam" id="PF02698">
    <property type="entry name" value="DUF218"/>
    <property type="match status" value="1"/>
</dbReference>
<dbReference type="PANTHER" id="PTHR30336:SF4">
    <property type="entry name" value="ENVELOPE BIOGENESIS FACTOR ELYC"/>
    <property type="match status" value="1"/>
</dbReference>
<accession>A0ABT0RGP6</accession>
<name>A0ABT0RGP6_9SPHN</name>
<reference evidence="2" key="1">
    <citation type="submission" date="2022-05" db="EMBL/GenBank/DDBJ databases">
        <authorList>
            <person name="Jo J.-H."/>
            <person name="Im W.-T."/>
        </authorList>
    </citation>
    <scope>NUCLEOTIDE SEQUENCE</scope>
    <source>
        <strain evidence="2">RG327</strain>
    </source>
</reference>
<gene>
    <name evidence="2" type="ORF">LZ519_08695</name>
</gene>
<protein>
    <submittedName>
        <fullName evidence="2">YdcF family protein</fullName>
    </submittedName>
</protein>
<organism evidence="2 3">
    <name type="scientific">Sphingomonas anseongensis</name>
    <dbReference type="NCBI Taxonomy" id="2908207"/>
    <lineage>
        <taxon>Bacteria</taxon>
        <taxon>Pseudomonadati</taxon>
        <taxon>Pseudomonadota</taxon>
        <taxon>Alphaproteobacteria</taxon>
        <taxon>Sphingomonadales</taxon>
        <taxon>Sphingomonadaceae</taxon>
        <taxon>Sphingomonas</taxon>
    </lineage>
</organism>
<comment type="caution">
    <text evidence="2">The sequence shown here is derived from an EMBL/GenBank/DDBJ whole genome shotgun (WGS) entry which is preliminary data.</text>
</comment>
<dbReference type="Proteomes" id="UP001165343">
    <property type="component" value="Unassembled WGS sequence"/>
</dbReference>
<keyword evidence="3" id="KW-1185">Reference proteome</keyword>
<dbReference type="PANTHER" id="PTHR30336">
    <property type="entry name" value="INNER MEMBRANE PROTEIN, PROBABLE PERMEASE"/>
    <property type="match status" value="1"/>
</dbReference>
<sequence length="176" mass="19992">MIVRFFSIVLLLYLIGFIVFSVTLGSSAGGNRTDGIVVITGGSGRIEHGVDMLAKGYAKRMLISGTDPSVTKADLVHRLGGRKRLVGCCVDLGSESVDTRSNAEEAKRWLDKHHYSSFRLVTSDWHMRRARYEFRRVMRDKYRLVPDAVHTEPRFVTLFGEYNKLLLRRIAVVFEL</sequence>
<evidence type="ECO:0000259" key="1">
    <source>
        <dbReference type="Pfam" id="PF02698"/>
    </source>
</evidence>
<proteinExistence type="predicted"/>
<dbReference type="InterPro" id="IPR051599">
    <property type="entry name" value="Cell_Envelope_Assoc"/>
</dbReference>
<dbReference type="EMBL" id="JAMGBC010000001">
    <property type="protein sequence ID" value="MCL6679386.1"/>
    <property type="molecule type" value="Genomic_DNA"/>
</dbReference>
<feature type="domain" description="DUF218" evidence="1">
    <location>
        <begin position="34"/>
        <end position="141"/>
    </location>
</feature>
<dbReference type="Gene3D" id="3.40.50.620">
    <property type="entry name" value="HUPs"/>
    <property type="match status" value="1"/>
</dbReference>
<dbReference type="InterPro" id="IPR014729">
    <property type="entry name" value="Rossmann-like_a/b/a_fold"/>
</dbReference>
<evidence type="ECO:0000313" key="3">
    <source>
        <dbReference type="Proteomes" id="UP001165343"/>
    </source>
</evidence>
<dbReference type="RefSeq" id="WP_249868285.1">
    <property type="nucleotide sequence ID" value="NZ_JAMGBC010000001.1"/>
</dbReference>
<evidence type="ECO:0000313" key="2">
    <source>
        <dbReference type="EMBL" id="MCL6679386.1"/>
    </source>
</evidence>
<dbReference type="InterPro" id="IPR003848">
    <property type="entry name" value="DUF218"/>
</dbReference>